<feature type="transmembrane region" description="Helical" evidence="1">
    <location>
        <begin position="254"/>
        <end position="273"/>
    </location>
</feature>
<gene>
    <name evidence="3" type="ORF">ERS852471_02829</name>
</gene>
<dbReference type="SMART" id="SM00228">
    <property type="entry name" value="PDZ"/>
    <property type="match status" value="1"/>
</dbReference>
<dbReference type="Gene3D" id="2.30.42.10">
    <property type="match status" value="1"/>
</dbReference>
<feature type="transmembrane region" description="Helical" evidence="1">
    <location>
        <begin position="135"/>
        <end position="159"/>
    </location>
</feature>
<feature type="transmembrane region" description="Helical" evidence="1">
    <location>
        <begin position="12"/>
        <end position="33"/>
    </location>
</feature>
<keyword evidence="1" id="KW-1133">Transmembrane helix</keyword>
<dbReference type="InterPro" id="IPR036034">
    <property type="entry name" value="PDZ_sf"/>
</dbReference>
<dbReference type="RefSeq" id="WP_055267625.1">
    <property type="nucleotide sequence ID" value="NZ_CABIXQ010000023.1"/>
</dbReference>
<evidence type="ECO:0000259" key="2">
    <source>
        <dbReference type="PROSITE" id="PS50106"/>
    </source>
</evidence>
<dbReference type="Pfam" id="PF17820">
    <property type="entry name" value="PDZ_6"/>
    <property type="match status" value="1"/>
</dbReference>
<feature type="transmembrane region" description="Helical" evidence="1">
    <location>
        <begin position="220"/>
        <end position="242"/>
    </location>
</feature>
<dbReference type="OrthoDB" id="198399at2"/>
<dbReference type="Proteomes" id="UP000095594">
    <property type="component" value="Unassembled WGS sequence"/>
</dbReference>
<evidence type="ECO:0000313" key="3">
    <source>
        <dbReference type="EMBL" id="CUP02665.1"/>
    </source>
</evidence>
<feature type="transmembrane region" description="Helical" evidence="1">
    <location>
        <begin position="279"/>
        <end position="296"/>
    </location>
</feature>
<organism evidence="3 4">
    <name type="scientific">Clostridium disporicum</name>
    <dbReference type="NCBI Taxonomy" id="84024"/>
    <lineage>
        <taxon>Bacteria</taxon>
        <taxon>Bacillati</taxon>
        <taxon>Bacillota</taxon>
        <taxon>Clostridia</taxon>
        <taxon>Eubacteriales</taxon>
        <taxon>Clostridiaceae</taxon>
        <taxon>Clostridium</taxon>
    </lineage>
</organism>
<name>A0A174JZN4_9CLOT</name>
<feature type="transmembrane region" description="Helical" evidence="1">
    <location>
        <begin position="108"/>
        <end position="129"/>
    </location>
</feature>
<evidence type="ECO:0000313" key="4">
    <source>
        <dbReference type="Proteomes" id="UP000095594"/>
    </source>
</evidence>
<protein>
    <submittedName>
        <fullName evidence="3">PDZ/DHR/GLGF domain-containing protein</fullName>
    </submittedName>
</protein>
<sequence length="420" mass="46416">MDLIIYTLKSVATAIVEPLHLLMLIIMGIMFYLKNRRISIVQKMTLGESLDSPLELTLSQIVLGIIAGALGSLILSLLGVTFYENSGIEFVFMISILMLFYKPKFVEFAYSSAILAILSLVFNILASLINQKSLISVDILSLMTFVGVIYIIQGILIIIDGSRGAIPVFTSKEGKIIGGFSLNRYWALPIAIFMIFNNQISSGTTMTAPNWWPIINHTNILSILTTAMIATIPFYGVIGYNAVTFTKKKKEKSLSSGAIALLYGISVICVAQISGFGIVGQILTIIYVPLAYEGILRYQRRIEAKGEYIYVSDEEGISVLEVAPSSPAFEAGIRRGDKILAINDEVVKSETDIFKLAKDSIFKLKIRIKKDAGNVVEYLVQPRNKRLGILLVPKMVKQEDILGVGADDLKKVLEELREKK</sequence>
<dbReference type="EMBL" id="CYZX01000023">
    <property type="protein sequence ID" value="CUP02665.1"/>
    <property type="molecule type" value="Genomic_DNA"/>
</dbReference>
<proteinExistence type="predicted"/>
<feature type="transmembrane region" description="Helical" evidence="1">
    <location>
        <begin position="54"/>
        <end position="76"/>
    </location>
</feature>
<dbReference type="PROSITE" id="PS50106">
    <property type="entry name" value="PDZ"/>
    <property type="match status" value="1"/>
</dbReference>
<keyword evidence="1" id="KW-0812">Transmembrane</keyword>
<dbReference type="AlphaFoldDB" id="A0A174JZN4"/>
<accession>A0A174JZN4</accession>
<feature type="domain" description="PDZ" evidence="2">
    <location>
        <begin position="316"/>
        <end position="372"/>
    </location>
</feature>
<dbReference type="SUPFAM" id="SSF50156">
    <property type="entry name" value="PDZ domain-like"/>
    <property type="match status" value="1"/>
</dbReference>
<keyword evidence="1" id="KW-0472">Membrane</keyword>
<evidence type="ECO:0000256" key="1">
    <source>
        <dbReference type="SAM" id="Phobius"/>
    </source>
</evidence>
<dbReference type="InterPro" id="IPR001478">
    <property type="entry name" value="PDZ"/>
</dbReference>
<dbReference type="InterPro" id="IPR041489">
    <property type="entry name" value="PDZ_6"/>
</dbReference>
<reference evidence="3 4" key="1">
    <citation type="submission" date="2015-09" db="EMBL/GenBank/DDBJ databases">
        <authorList>
            <consortium name="Pathogen Informatics"/>
        </authorList>
    </citation>
    <scope>NUCLEOTIDE SEQUENCE [LARGE SCALE GENOMIC DNA]</scope>
    <source>
        <strain evidence="3 4">2789STDY5834856</strain>
    </source>
</reference>